<keyword evidence="1" id="KW-0812">Transmembrane</keyword>
<dbReference type="SUPFAM" id="SSF103481">
    <property type="entry name" value="Multidrug resistance efflux transporter EmrE"/>
    <property type="match status" value="2"/>
</dbReference>
<dbReference type="PANTHER" id="PTHR22911">
    <property type="entry name" value="ACYL-MALONYL CONDENSING ENZYME-RELATED"/>
    <property type="match status" value="1"/>
</dbReference>
<sequence length="303" mass="33794">MFKYFFIVFAGACCFGVLSTFVKLAYQEGYHTSQIAFLQAFIGAICLWFMHYLQKGRTDKPSVIVSFKNLYTLLLTGVAIGLTTYIYYRSVYYINASLAIVILMQFTWLGILVEWLCFKVKPKQGHIIIAVLILCGTLMAGGALGKSTQVFSLKGIVLALLSSLLYACYIVANSRVGKGLPTIYKSAVIMTGSALGILFFNLEDLLYANYFDGRLIKWTAFLALFGTIIPPVLFAKGIPKIGIGLSSILMTAELPVAVVSAHFFLHEEISFLQWFGVAWMLLAIIWMNLSNWKADNPLKYKII</sequence>
<feature type="transmembrane region" description="Helical" evidence="1">
    <location>
        <begin position="183"/>
        <end position="203"/>
    </location>
</feature>
<dbReference type="GO" id="GO:0016020">
    <property type="term" value="C:membrane"/>
    <property type="evidence" value="ECO:0007669"/>
    <property type="project" value="InterPro"/>
</dbReference>
<evidence type="ECO:0000259" key="2">
    <source>
        <dbReference type="Pfam" id="PF00892"/>
    </source>
</evidence>
<dbReference type="RefSeq" id="WP_093322283.1">
    <property type="nucleotide sequence ID" value="NZ_FOAF01000001.1"/>
</dbReference>
<dbReference type="AlphaFoldDB" id="A0A1H7LVM8"/>
<feature type="transmembrane region" description="Helical" evidence="1">
    <location>
        <begin position="151"/>
        <end position="171"/>
    </location>
</feature>
<feature type="domain" description="EamA" evidence="2">
    <location>
        <begin position="6"/>
        <end position="139"/>
    </location>
</feature>
<accession>A0A1H7LVM8</accession>
<evidence type="ECO:0000313" key="3">
    <source>
        <dbReference type="EMBL" id="SEL03004.1"/>
    </source>
</evidence>
<name>A0A1H7LVM8_OLID1</name>
<gene>
    <name evidence="3" type="ORF">SAMN05661044_01784</name>
</gene>
<evidence type="ECO:0000256" key="1">
    <source>
        <dbReference type="SAM" id="Phobius"/>
    </source>
</evidence>
<keyword evidence="1" id="KW-1133">Transmembrane helix</keyword>
<dbReference type="Pfam" id="PF00892">
    <property type="entry name" value="EamA"/>
    <property type="match status" value="2"/>
</dbReference>
<feature type="domain" description="EamA" evidence="2">
    <location>
        <begin position="154"/>
        <end position="288"/>
    </location>
</feature>
<dbReference type="OrthoDB" id="3180815at2"/>
<feature type="transmembrane region" description="Helical" evidence="1">
    <location>
        <begin position="70"/>
        <end position="88"/>
    </location>
</feature>
<organism evidence="3 4">
    <name type="scientific">Olivibacter domesticus</name>
    <name type="common">Pseudosphingobacterium domesticum</name>
    <dbReference type="NCBI Taxonomy" id="407022"/>
    <lineage>
        <taxon>Bacteria</taxon>
        <taxon>Pseudomonadati</taxon>
        <taxon>Bacteroidota</taxon>
        <taxon>Sphingobacteriia</taxon>
        <taxon>Sphingobacteriales</taxon>
        <taxon>Sphingobacteriaceae</taxon>
        <taxon>Olivibacter</taxon>
    </lineage>
</organism>
<feature type="transmembrane region" description="Helical" evidence="1">
    <location>
        <begin position="215"/>
        <end position="234"/>
    </location>
</feature>
<reference evidence="4" key="1">
    <citation type="submission" date="2016-10" db="EMBL/GenBank/DDBJ databases">
        <authorList>
            <person name="Varghese N."/>
            <person name="Submissions S."/>
        </authorList>
    </citation>
    <scope>NUCLEOTIDE SEQUENCE [LARGE SCALE GENOMIC DNA]</scope>
    <source>
        <strain evidence="4">DSM 18733</strain>
    </source>
</reference>
<dbReference type="InterPro" id="IPR037185">
    <property type="entry name" value="EmrE-like"/>
</dbReference>
<keyword evidence="4" id="KW-1185">Reference proteome</keyword>
<dbReference type="Proteomes" id="UP000199421">
    <property type="component" value="Unassembled WGS sequence"/>
</dbReference>
<evidence type="ECO:0000313" key="4">
    <source>
        <dbReference type="Proteomes" id="UP000199421"/>
    </source>
</evidence>
<protein>
    <submittedName>
        <fullName evidence="3">Threonine/homoserine efflux transporter RhtA</fullName>
    </submittedName>
</protein>
<proteinExistence type="predicted"/>
<feature type="transmembrane region" description="Helical" evidence="1">
    <location>
        <begin position="94"/>
        <end position="118"/>
    </location>
</feature>
<dbReference type="InterPro" id="IPR000620">
    <property type="entry name" value="EamA_dom"/>
</dbReference>
<dbReference type="PANTHER" id="PTHR22911:SF137">
    <property type="entry name" value="SOLUTE CARRIER FAMILY 35 MEMBER G2-RELATED"/>
    <property type="match status" value="1"/>
</dbReference>
<feature type="transmembrane region" description="Helical" evidence="1">
    <location>
        <begin position="241"/>
        <end position="265"/>
    </location>
</feature>
<dbReference type="EMBL" id="FOAF01000001">
    <property type="protein sequence ID" value="SEL03004.1"/>
    <property type="molecule type" value="Genomic_DNA"/>
</dbReference>
<keyword evidence="1" id="KW-0472">Membrane</keyword>
<feature type="transmembrane region" description="Helical" evidence="1">
    <location>
        <begin position="271"/>
        <end position="289"/>
    </location>
</feature>
<feature type="transmembrane region" description="Helical" evidence="1">
    <location>
        <begin position="29"/>
        <end position="50"/>
    </location>
</feature>
<feature type="transmembrane region" description="Helical" evidence="1">
    <location>
        <begin position="125"/>
        <end position="145"/>
    </location>
</feature>